<dbReference type="InterPro" id="IPR008972">
    <property type="entry name" value="Cupredoxin"/>
</dbReference>
<evidence type="ECO:0000313" key="6">
    <source>
        <dbReference type="EnsemblProtists" id="EOD05383"/>
    </source>
</evidence>
<evidence type="ECO:0000256" key="2">
    <source>
        <dbReference type="ARBA" id="ARBA00022723"/>
    </source>
</evidence>
<dbReference type="Pfam" id="PF00127">
    <property type="entry name" value="Copper-bind"/>
    <property type="match status" value="1"/>
</dbReference>
<dbReference type="InterPro" id="IPR000923">
    <property type="entry name" value="BlueCu_1"/>
</dbReference>
<protein>
    <recommendedName>
        <fullName evidence="5">Blue (type 1) copper domain-containing protein</fullName>
    </recommendedName>
</protein>
<reference evidence="7" key="1">
    <citation type="journal article" date="2013" name="Nature">
        <title>Pan genome of the phytoplankton Emiliania underpins its global distribution.</title>
        <authorList>
            <person name="Read B.A."/>
            <person name="Kegel J."/>
            <person name="Klute M.J."/>
            <person name="Kuo A."/>
            <person name="Lefebvre S.C."/>
            <person name="Maumus F."/>
            <person name="Mayer C."/>
            <person name="Miller J."/>
            <person name="Monier A."/>
            <person name="Salamov A."/>
            <person name="Young J."/>
            <person name="Aguilar M."/>
            <person name="Claverie J.M."/>
            <person name="Frickenhaus S."/>
            <person name="Gonzalez K."/>
            <person name="Herman E.K."/>
            <person name="Lin Y.C."/>
            <person name="Napier J."/>
            <person name="Ogata H."/>
            <person name="Sarno A.F."/>
            <person name="Shmutz J."/>
            <person name="Schroeder D."/>
            <person name="de Vargas C."/>
            <person name="Verret F."/>
            <person name="von Dassow P."/>
            <person name="Valentin K."/>
            <person name="Van de Peer Y."/>
            <person name="Wheeler G."/>
            <person name="Dacks J.B."/>
            <person name="Delwiche C.F."/>
            <person name="Dyhrman S.T."/>
            <person name="Glockner G."/>
            <person name="John U."/>
            <person name="Richards T."/>
            <person name="Worden A.Z."/>
            <person name="Zhang X."/>
            <person name="Grigoriev I.V."/>
            <person name="Allen A.E."/>
            <person name="Bidle K."/>
            <person name="Borodovsky M."/>
            <person name="Bowler C."/>
            <person name="Brownlee C."/>
            <person name="Cock J.M."/>
            <person name="Elias M."/>
            <person name="Gladyshev V.N."/>
            <person name="Groth M."/>
            <person name="Guda C."/>
            <person name="Hadaegh A."/>
            <person name="Iglesias-Rodriguez M.D."/>
            <person name="Jenkins J."/>
            <person name="Jones B.M."/>
            <person name="Lawson T."/>
            <person name="Leese F."/>
            <person name="Lindquist E."/>
            <person name="Lobanov A."/>
            <person name="Lomsadze A."/>
            <person name="Malik S.B."/>
            <person name="Marsh M.E."/>
            <person name="Mackinder L."/>
            <person name="Mock T."/>
            <person name="Mueller-Roeber B."/>
            <person name="Pagarete A."/>
            <person name="Parker M."/>
            <person name="Probert I."/>
            <person name="Quesneville H."/>
            <person name="Raines C."/>
            <person name="Rensing S.A."/>
            <person name="Riano-Pachon D.M."/>
            <person name="Richier S."/>
            <person name="Rokitta S."/>
            <person name="Shiraiwa Y."/>
            <person name="Soanes D.M."/>
            <person name="van der Giezen M."/>
            <person name="Wahlund T.M."/>
            <person name="Williams B."/>
            <person name="Wilson W."/>
            <person name="Wolfe G."/>
            <person name="Wurch L.L."/>
        </authorList>
    </citation>
    <scope>NUCLEOTIDE SEQUENCE</scope>
</reference>
<dbReference type="GO" id="GO:0005507">
    <property type="term" value="F:copper ion binding"/>
    <property type="evidence" value="ECO:0007669"/>
    <property type="project" value="InterPro"/>
</dbReference>
<proteinExistence type="predicted"/>
<dbReference type="AlphaFoldDB" id="A0A0D3I298"/>
<dbReference type="PaxDb" id="2903-EOD05383"/>
<evidence type="ECO:0000256" key="3">
    <source>
        <dbReference type="ARBA" id="ARBA00022982"/>
    </source>
</evidence>
<organism evidence="6 7">
    <name type="scientific">Emiliania huxleyi (strain CCMP1516)</name>
    <dbReference type="NCBI Taxonomy" id="280463"/>
    <lineage>
        <taxon>Eukaryota</taxon>
        <taxon>Haptista</taxon>
        <taxon>Haptophyta</taxon>
        <taxon>Prymnesiophyceae</taxon>
        <taxon>Isochrysidales</taxon>
        <taxon>Noelaerhabdaceae</taxon>
        <taxon>Emiliania</taxon>
    </lineage>
</organism>
<dbReference type="GeneID" id="17282424"/>
<dbReference type="PROSITE" id="PS00196">
    <property type="entry name" value="COPPER_BLUE"/>
    <property type="match status" value="1"/>
</dbReference>
<dbReference type="Gene3D" id="2.60.40.420">
    <property type="entry name" value="Cupredoxins - blue copper proteins"/>
    <property type="match status" value="1"/>
</dbReference>
<accession>A0A0D3I298</accession>
<name>A0A0D3I298_EMIH1</name>
<dbReference type="RefSeq" id="XP_005789583.1">
    <property type="nucleotide sequence ID" value="XM_005789526.1"/>
</dbReference>
<evidence type="ECO:0000256" key="1">
    <source>
        <dbReference type="ARBA" id="ARBA00022448"/>
    </source>
</evidence>
<dbReference type="HOGENOM" id="CLU_2390645_0_0_1"/>
<dbReference type="GeneID" id="17251566"/>
<evidence type="ECO:0000313" key="7">
    <source>
        <dbReference type="Proteomes" id="UP000013827"/>
    </source>
</evidence>
<feature type="domain" description="Blue (type 1) copper" evidence="5">
    <location>
        <begin position="21"/>
        <end position="91"/>
    </location>
</feature>
<dbReference type="SUPFAM" id="SSF49503">
    <property type="entry name" value="Cupredoxins"/>
    <property type="match status" value="1"/>
</dbReference>
<dbReference type="EnsemblProtists" id="EOD37154">
    <property type="protein sequence ID" value="EOD37154"/>
    <property type="gene ID" value="EMIHUDRAFT_225851"/>
</dbReference>
<dbReference type="EnsemblProtists" id="EOD05383">
    <property type="protein sequence ID" value="EOD05383"/>
    <property type="gene ID" value="EMIHUDRAFT_199072"/>
</dbReference>
<dbReference type="RefSeq" id="XP_005757812.1">
    <property type="nucleotide sequence ID" value="XM_005757755.1"/>
</dbReference>
<keyword evidence="3" id="KW-0249">Electron transport</keyword>
<dbReference type="InterPro" id="IPR028871">
    <property type="entry name" value="BlueCu_1_BS"/>
</dbReference>
<dbReference type="KEGG" id="ehx:EMIHUDRAFT_225851"/>
<dbReference type="PANTHER" id="PTHR36507">
    <property type="entry name" value="BLL1555 PROTEIN"/>
    <property type="match status" value="1"/>
</dbReference>
<dbReference type="GO" id="GO:0009055">
    <property type="term" value="F:electron transfer activity"/>
    <property type="evidence" value="ECO:0007669"/>
    <property type="project" value="InterPro"/>
</dbReference>
<dbReference type="PANTHER" id="PTHR36507:SF1">
    <property type="entry name" value="BLL1555 PROTEIN"/>
    <property type="match status" value="1"/>
</dbReference>
<keyword evidence="2" id="KW-0479">Metal-binding</keyword>
<evidence type="ECO:0000256" key="4">
    <source>
        <dbReference type="ARBA" id="ARBA00023008"/>
    </source>
</evidence>
<dbReference type="KEGG" id="ehx:EMIHUDRAFT_199072"/>
<keyword evidence="1" id="KW-0813">Transport</keyword>
<keyword evidence="4" id="KW-0186">Copper</keyword>
<evidence type="ECO:0000259" key="5">
    <source>
        <dbReference type="Pfam" id="PF00127"/>
    </source>
</evidence>
<dbReference type="InterPro" id="IPR052721">
    <property type="entry name" value="ET_Amicyanin"/>
</dbReference>
<keyword evidence="7" id="KW-1185">Reference proteome</keyword>
<dbReference type="Proteomes" id="UP000013827">
    <property type="component" value="Unassembled WGS sequence"/>
</dbReference>
<sequence>MATTLDWGFSCNAPAGAFCQEASITVQTCETVKWVARGGHQVVSGIRPNPDGTFASEWLSSGQSFSFKFEEPGEYPFYCPPHANMNAKITVWPA</sequence>
<reference evidence="6" key="2">
    <citation type="submission" date="2024-10" db="UniProtKB">
        <authorList>
            <consortium name="EnsemblProtists"/>
        </authorList>
    </citation>
    <scope>IDENTIFICATION</scope>
</reference>